<keyword evidence="2" id="KW-0805">Transcription regulation</keyword>
<comment type="caution">
    <text evidence="7">The sequence shown here is derived from an EMBL/GenBank/DDBJ whole genome shotgun (WGS) entry which is preliminary data.</text>
</comment>
<gene>
    <name evidence="7" type="ORF">HQ605_13430</name>
</gene>
<dbReference type="InterPro" id="IPR036390">
    <property type="entry name" value="WH_DNA-bd_sf"/>
</dbReference>
<evidence type="ECO:0000256" key="3">
    <source>
        <dbReference type="ARBA" id="ARBA00023125"/>
    </source>
</evidence>
<dbReference type="PRINTS" id="PR00039">
    <property type="entry name" value="HTHLYSR"/>
</dbReference>
<dbReference type="Pfam" id="PF03466">
    <property type="entry name" value="LysR_substrate"/>
    <property type="match status" value="1"/>
</dbReference>
<keyword evidence="5" id="KW-0804">Transcription</keyword>
<sequence length="311" mass="32858">MDSRPPTVNLARLSHFVAVAESGSMTAAAADLHLTQQAVSSSIRRLERELGVSVFTRSGRRVALTPAGRTLRDGSAAVLAAAQDLARSTVATAREPHRPFVVAHTPAITADEVFLAMDAVRAGCPDLPIEVHQAYPADMTDGVASGRFDLGLRRGVVPPTRLAGAVISYDVLHAALAAEHPLADRAVVTIRELSEYPLTVWAPPGASFYTDYLLSVCRRAGTDPRIRVNTVQGTTPATAVVGTDSFAFVTQQPGSAVGGRVRIVAIAGAPQAPVQALWREHTVSEARRVLLEGATPTLPPVRPLDSGHPDQ</sequence>
<feature type="domain" description="HTH lysR-type" evidence="6">
    <location>
        <begin position="8"/>
        <end position="65"/>
    </location>
</feature>
<dbReference type="PANTHER" id="PTHR30346:SF28">
    <property type="entry name" value="HTH-TYPE TRANSCRIPTIONAL REGULATOR CYNR"/>
    <property type="match status" value="1"/>
</dbReference>
<reference evidence="7 8" key="1">
    <citation type="submission" date="2020-06" db="EMBL/GenBank/DDBJ databases">
        <title>Taxonomy, biology and ecology of Rhodococcus bacteria occurring in California pistachio and other woody hosts as revealed by genome sequence analyses.</title>
        <authorList>
            <person name="Gai Y."/>
            <person name="Riely B."/>
        </authorList>
    </citation>
    <scope>NUCLEOTIDE SEQUENCE [LARGE SCALE GENOMIC DNA]</scope>
    <source>
        <strain evidence="7 8">BP-284</strain>
    </source>
</reference>
<dbReference type="Gene3D" id="3.40.190.10">
    <property type="entry name" value="Periplasmic binding protein-like II"/>
    <property type="match status" value="2"/>
</dbReference>
<accession>A0ABS7NUX2</accession>
<dbReference type="InterPro" id="IPR036388">
    <property type="entry name" value="WH-like_DNA-bd_sf"/>
</dbReference>
<dbReference type="InterPro" id="IPR005119">
    <property type="entry name" value="LysR_subst-bd"/>
</dbReference>
<dbReference type="SUPFAM" id="SSF46785">
    <property type="entry name" value="Winged helix' DNA-binding domain"/>
    <property type="match status" value="1"/>
</dbReference>
<evidence type="ECO:0000313" key="8">
    <source>
        <dbReference type="Proteomes" id="UP001520140"/>
    </source>
</evidence>
<comment type="similarity">
    <text evidence="1">Belongs to the LysR transcriptional regulatory family.</text>
</comment>
<organism evidence="7 8">
    <name type="scientific">Rhodococcoides kroppenstedtii</name>
    <dbReference type="NCBI Taxonomy" id="293050"/>
    <lineage>
        <taxon>Bacteria</taxon>
        <taxon>Bacillati</taxon>
        <taxon>Actinomycetota</taxon>
        <taxon>Actinomycetes</taxon>
        <taxon>Mycobacteriales</taxon>
        <taxon>Nocardiaceae</taxon>
        <taxon>Rhodococcoides</taxon>
    </lineage>
</organism>
<evidence type="ECO:0000313" key="7">
    <source>
        <dbReference type="EMBL" id="MBY6321826.1"/>
    </source>
</evidence>
<evidence type="ECO:0000256" key="1">
    <source>
        <dbReference type="ARBA" id="ARBA00009437"/>
    </source>
</evidence>
<dbReference type="Pfam" id="PF00126">
    <property type="entry name" value="HTH_1"/>
    <property type="match status" value="1"/>
</dbReference>
<name>A0ABS7NUX2_9NOCA</name>
<dbReference type="SUPFAM" id="SSF53850">
    <property type="entry name" value="Periplasmic binding protein-like II"/>
    <property type="match status" value="1"/>
</dbReference>
<dbReference type="Gene3D" id="1.10.10.10">
    <property type="entry name" value="Winged helix-like DNA-binding domain superfamily/Winged helix DNA-binding domain"/>
    <property type="match status" value="1"/>
</dbReference>
<dbReference type="EMBL" id="JABUKG010000014">
    <property type="protein sequence ID" value="MBY6321826.1"/>
    <property type="molecule type" value="Genomic_DNA"/>
</dbReference>
<dbReference type="RefSeq" id="WP_069972986.1">
    <property type="nucleotide sequence ID" value="NZ_JABUKE010000014.1"/>
</dbReference>
<keyword evidence="4" id="KW-0010">Activator</keyword>
<keyword evidence="3" id="KW-0238">DNA-binding</keyword>
<dbReference type="InterPro" id="IPR000847">
    <property type="entry name" value="LysR_HTH_N"/>
</dbReference>
<proteinExistence type="inferred from homology"/>
<evidence type="ECO:0000256" key="5">
    <source>
        <dbReference type="ARBA" id="ARBA00023163"/>
    </source>
</evidence>
<evidence type="ECO:0000259" key="6">
    <source>
        <dbReference type="PROSITE" id="PS50931"/>
    </source>
</evidence>
<evidence type="ECO:0000256" key="4">
    <source>
        <dbReference type="ARBA" id="ARBA00023159"/>
    </source>
</evidence>
<dbReference type="PROSITE" id="PS50931">
    <property type="entry name" value="HTH_LYSR"/>
    <property type="match status" value="1"/>
</dbReference>
<evidence type="ECO:0000256" key="2">
    <source>
        <dbReference type="ARBA" id="ARBA00023015"/>
    </source>
</evidence>
<keyword evidence="8" id="KW-1185">Reference proteome</keyword>
<dbReference type="Proteomes" id="UP001520140">
    <property type="component" value="Unassembled WGS sequence"/>
</dbReference>
<protein>
    <submittedName>
        <fullName evidence="7">LysR family transcriptional regulator</fullName>
    </submittedName>
</protein>
<dbReference type="PANTHER" id="PTHR30346">
    <property type="entry name" value="TRANSCRIPTIONAL DUAL REGULATOR HCAR-RELATED"/>
    <property type="match status" value="1"/>
</dbReference>